<feature type="compositionally biased region" description="Polar residues" evidence="1">
    <location>
        <begin position="103"/>
        <end position="118"/>
    </location>
</feature>
<keyword evidence="3" id="KW-1185">Reference proteome</keyword>
<feature type="region of interest" description="Disordered" evidence="1">
    <location>
        <begin position="99"/>
        <end position="118"/>
    </location>
</feature>
<evidence type="ECO:0000313" key="2">
    <source>
        <dbReference type="EMBL" id="MED6262643.1"/>
    </source>
</evidence>
<feature type="compositionally biased region" description="Basic and acidic residues" evidence="1">
    <location>
        <begin position="41"/>
        <end position="50"/>
    </location>
</feature>
<accession>A0ABU7CIP2</accession>
<protein>
    <submittedName>
        <fullName evidence="2">Uncharacterized protein</fullName>
    </submittedName>
</protein>
<dbReference type="Proteomes" id="UP001345963">
    <property type="component" value="Unassembled WGS sequence"/>
</dbReference>
<gene>
    <name evidence="2" type="ORF">ATANTOWER_023246</name>
</gene>
<proteinExistence type="predicted"/>
<dbReference type="EMBL" id="JAHUTI010093661">
    <property type="protein sequence ID" value="MED6262643.1"/>
    <property type="molecule type" value="Genomic_DNA"/>
</dbReference>
<evidence type="ECO:0000256" key="1">
    <source>
        <dbReference type="SAM" id="MobiDB-lite"/>
    </source>
</evidence>
<reference evidence="2 3" key="1">
    <citation type="submission" date="2021-07" db="EMBL/GenBank/DDBJ databases">
        <authorList>
            <person name="Palmer J.M."/>
        </authorList>
    </citation>
    <scope>NUCLEOTIDE SEQUENCE [LARGE SCALE GENOMIC DNA]</scope>
    <source>
        <strain evidence="2 3">AT_MEX2019</strain>
        <tissue evidence="2">Muscle</tissue>
    </source>
</reference>
<organism evidence="2 3">
    <name type="scientific">Ataeniobius toweri</name>
    <dbReference type="NCBI Taxonomy" id="208326"/>
    <lineage>
        <taxon>Eukaryota</taxon>
        <taxon>Metazoa</taxon>
        <taxon>Chordata</taxon>
        <taxon>Craniata</taxon>
        <taxon>Vertebrata</taxon>
        <taxon>Euteleostomi</taxon>
        <taxon>Actinopterygii</taxon>
        <taxon>Neopterygii</taxon>
        <taxon>Teleostei</taxon>
        <taxon>Neoteleostei</taxon>
        <taxon>Acanthomorphata</taxon>
        <taxon>Ovalentaria</taxon>
        <taxon>Atherinomorphae</taxon>
        <taxon>Cyprinodontiformes</taxon>
        <taxon>Goodeidae</taxon>
        <taxon>Ataeniobius</taxon>
    </lineage>
</organism>
<name>A0ABU7CIP2_9TELE</name>
<feature type="region of interest" description="Disordered" evidence="1">
    <location>
        <begin position="1"/>
        <end position="50"/>
    </location>
</feature>
<evidence type="ECO:0000313" key="3">
    <source>
        <dbReference type="Proteomes" id="UP001345963"/>
    </source>
</evidence>
<comment type="caution">
    <text evidence="2">The sequence shown here is derived from an EMBL/GenBank/DDBJ whole genome shotgun (WGS) entry which is preliminary data.</text>
</comment>
<sequence length="118" mass="13017">MRDTSQMPSPDPHNTCGPVGQTPMNPRVPCRGYRAGPVFHGQDENHTAPPEAEVRLSARLSSQIPWRRPYKGGWISSIPEALPPWSFLTTSVTSAWVMKESNPESPASTSTRECVTQD</sequence>